<reference evidence="1 2" key="1">
    <citation type="submission" date="2023-05" db="EMBL/GenBank/DDBJ databases">
        <title>B98-5 Cell Line De Novo Hybrid Assembly: An Optical Mapping Approach.</title>
        <authorList>
            <person name="Kananen K."/>
            <person name="Auerbach J.A."/>
            <person name="Kautto E."/>
            <person name="Blachly J.S."/>
        </authorList>
    </citation>
    <scope>NUCLEOTIDE SEQUENCE [LARGE SCALE GENOMIC DNA]</scope>
    <source>
        <strain evidence="1">B95-8</strain>
        <tissue evidence="1">Cell line</tissue>
    </source>
</reference>
<comment type="caution">
    <text evidence="1">The sequence shown here is derived from an EMBL/GenBank/DDBJ whole genome shotgun (WGS) entry which is preliminary data.</text>
</comment>
<organism evidence="1 2">
    <name type="scientific">Saguinus oedipus</name>
    <name type="common">Cotton-top tamarin</name>
    <name type="synonym">Oedipomidas oedipus</name>
    <dbReference type="NCBI Taxonomy" id="9490"/>
    <lineage>
        <taxon>Eukaryota</taxon>
        <taxon>Metazoa</taxon>
        <taxon>Chordata</taxon>
        <taxon>Craniata</taxon>
        <taxon>Vertebrata</taxon>
        <taxon>Euteleostomi</taxon>
        <taxon>Mammalia</taxon>
        <taxon>Eutheria</taxon>
        <taxon>Euarchontoglires</taxon>
        <taxon>Primates</taxon>
        <taxon>Haplorrhini</taxon>
        <taxon>Platyrrhini</taxon>
        <taxon>Cebidae</taxon>
        <taxon>Callitrichinae</taxon>
        <taxon>Saguinus</taxon>
    </lineage>
</organism>
<dbReference type="Proteomes" id="UP001266305">
    <property type="component" value="Unassembled WGS sequence"/>
</dbReference>
<evidence type="ECO:0000313" key="1">
    <source>
        <dbReference type="EMBL" id="KAK2116688.1"/>
    </source>
</evidence>
<protein>
    <submittedName>
        <fullName evidence="1">Uncharacterized protein</fullName>
    </submittedName>
</protein>
<name>A0ABQ9W4X4_SAGOE</name>
<dbReference type="EMBL" id="JASSZA010000002">
    <property type="protein sequence ID" value="KAK2116688.1"/>
    <property type="molecule type" value="Genomic_DNA"/>
</dbReference>
<evidence type="ECO:0000313" key="2">
    <source>
        <dbReference type="Proteomes" id="UP001266305"/>
    </source>
</evidence>
<keyword evidence="2" id="KW-1185">Reference proteome</keyword>
<sequence>MGEDLCSSQNELGRRCRIRCRYFSISGAWTLKSKVAALQPELGTLTSQFWPGEAEVRGADCQQ</sequence>
<accession>A0ABQ9W4X4</accession>
<feature type="non-terminal residue" evidence="1">
    <location>
        <position position="63"/>
    </location>
</feature>
<proteinExistence type="predicted"/>
<gene>
    <name evidence="1" type="ORF">P7K49_003574</name>
</gene>